<name>A0AAU9NZ95_9ASTR</name>
<proteinExistence type="predicted"/>
<comment type="caution">
    <text evidence="1">The sequence shown here is derived from an EMBL/GenBank/DDBJ whole genome shotgun (WGS) entry which is preliminary data.</text>
</comment>
<dbReference type="Proteomes" id="UP001157418">
    <property type="component" value="Unassembled WGS sequence"/>
</dbReference>
<evidence type="ECO:0000313" key="1">
    <source>
        <dbReference type="EMBL" id="CAH1443046.1"/>
    </source>
</evidence>
<sequence length="163" mass="17059">MNKDEATKINPEDLNCQVYVKESTNSKNDMQGQNGNCVKISSAFPVFRVSDVVSKPTLVPDIATLLVSVPAGPIVSDLAHVPTSRLETPPPTAESLADGAAVLTSVPTASLAASFSAISAFSTRLVGFSGGFGHMEGVHMSEDSLTHPPSFANKIFRGNVTIS</sequence>
<organism evidence="1 2">
    <name type="scientific">Lactuca virosa</name>
    <dbReference type="NCBI Taxonomy" id="75947"/>
    <lineage>
        <taxon>Eukaryota</taxon>
        <taxon>Viridiplantae</taxon>
        <taxon>Streptophyta</taxon>
        <taxon>Embryophyta</taxon>
        <taxon>Tracheophyta</taxon>
        <taxon>Spermatophyta</taxon>
        <taxon>Magnoliopsida</taxon>
        <taxon>eudicotyledons</taxon>
        <taxon>Gunneridae</taxon>
        <taxon>Pentapetalae</taxon>
        <taxon>asterids</taxon>
        <taxon>campanulids</taxon>
        <taxon>Asterales</taxon>
        <taxon>Asteraceae</taxon>
        <taxon>Cichorioideae</taxon>
        <taxon>Cichorieae</taxon>
        <taxon>Lactucinae</taxon>
        <taxon>Lactuca</taxon>
    </lineage>
</organism>
<evidence type="ECO:0000313" key="2">
    <source>
        <dbReference type="Proteomes" id="UP001157418"/>
    </source>
</evidence>
<dbReference type="AlphaFoldDB" id="A0AAU9NZ95"/>
<reference evidence="1 2" key="1">
    <citation type="submission" date="2022-01" db="EMBL/GenBank/DDBJ databases">
        <authorList>
            <person name="Xiong W."/>
            <person name="Schranz E."/>
        </authorList>
    </citation>
    <scope>NUCLEOTIDE SEQUENCE [LARGE SCALE GENOMIC DNA]</scope>
</reference>
<protein>
    <submittedName>
        <fullName evidence="1">Uncharacterized protein</fullName>
    </submittedName>
</protein>
<keyword evidence="2" id="KW-1185">Reference proteome</keyword>
<gene>
    <name evidence="1" type="ORF">LVIROSA_LOCUS28991</name>
</gene>
<dbReference type="EMBL" id="CAKMRJ010005412">
    <property type="protein sequence ID" value="CAH1443046.1"/>
    <property type="molecule type" value="Genomic_DNA"/>
</dbReference>
<accession>A0AAU9NZ95</accession>